<reference evidence="1" key="1">
    <citation type="submission" date="2014-11" db="EMBL/GenBank/DDBJ databases">
        <authorList>
            <person name="Amaro Gonzalez C."/>
        </authorList>
    </citation>
    <scope>NUCLEOTIDE SEQUENCE</scope>
</reference>
<name>A0A0E9SSB4_ANGAN</name>
<sequence length="92" mass="10174">MFSTCLFVPLYKNIGSTHFSDLSILITDGHITETRFLLSCPDSCEKTVRLCASSTDIRQYRLHANSVSSINGCSLAPTIRLYSNPPFASELV</sequence>
<proteinExistence type="predicted"/>
<evidence type="ECO:0000313" key="1">
    <source>
        <dbReference type="EMBL" id="JAH44224.1"/>
    </source>
</evidence>
<protein>
    <submittedName>
        <fullName evidence="1">Uncharacterized protein</fullName>
    </submittedName>
</protein>
<dbReference type="EMBL" id="GBXM01064353">
    <property type="protein sequence ID" value="JAH44224.1"/>
    <property type="molecule type" value="Transcribed_RNA"/>
</dbReference>
<organism evidence="1">
    <name type="scientific">Anguilla anguilla</name>
    <name type="common">European freshwater eel</name>
    <name type="synonym">Muraena anguilla</name>
    <dbReference type="NCBI Taxonomy" id="7936"/>
    <lineage>
        <taxon>Eukaryota</taxon>
        <taxon>Metazoa</taxon>
        <taxon>Chordata</taxon>
        <taxon>Craniata</taxon>
        <taxon>Vertebrata</taxon>
        <taxon>Euteleostomi</taxon>
        <taxon>Actinopterygii</taxon>
        <taxon>Neopterygii</taxon>
        <taxon>Teleostei</taxon>
        <taxon>Anguilliformes</taxon>
        <taxon>Anguillidae</taxon>
        <taxon>Anguilla</taxon>
    </lineage>
</organism>
<reference evidence="1" key="2">
    <citation type="journal article" date="2015" name="Fish Shellfish Immunol.">
        <title>Early steps in the European eel (Anguilla anguilla)-Vibrio vulnificus interaction in the gills: Role of the RtxA13 toxin.</title>
        <authorList>
            <person name="Callol A."/>
            <person name="Pajuelo D."/>
            <person name="Ebbesson L."/>
            <person name="Teles M."/>
            <person name="MacKenzie S."/>
            <person name="Amaro C."/>
        </authorList>
    </citation>
    <scope>NUCLEOTIDE SEQUENCE</scope>
</reference>
<dbReference type="AlphaFoldDB" id="A0A0E9SSB4"/>
<accession>A0A0E9SSB4</accession>